<dbReference type="Proteomes" id="UP000828390">
    <property type="component" value="Unassembled WGS sequence"/>
</dbReference>
<protein>
    <submittedName>
        <fullName evidence="2">Uncharacterized protein</fullName>
    </submittedName>
</protein>
<keyword evidence="3" id="KW-1185">Reference proteome</keyword>
<reference evidence="2" key="2">
    <citation type="submission" date="2020-11" db="EMBL/GenBank/DDBJ databases">
        <authorList>
            <person name="McCartney M.A."/>
            <person name="Auch B."/>
            <person name="Kono T."/>
            <person name="Mallez S."/>
            <person name="Becker A."/>
            <person name="Gohl D.M."/>
            <person name="Silverstein K.A.T."/>
            <person name="Koren S."/>
            <person name="Bechman K.B."/>
            <person name="Herman A."/>
            <person name="Abrahante J.E."/>
            <person name="Garbe J."/>
        </authorList>
    </citation>
    <scope>NUCLEOTIDE SEQUENCE</scope>
    <source>
        <strain evidence="2">Duluth1</strain>
        <tissue evidence="2">Whole animal</tissue>
    </source>
</reference>
<dbReference type="EMBL" id="JAIWYP010000007">
    <property type="protein sequence ID" value="KAH3797042.1"/>
    <property type="molecule type" value="Genomic_DNA"/>
</dbReference>
<sequence>MTRGSGKDLMTKPRQWKGSHDQTPHKMWPDSESYTRMCNPALYRASRSGNTWDLTETIIQHINNLMVIQNLCLIV</sequence>
<feature type="region of interest" description="Disordered" evidence="1">
    <location>
        <begin position="1"/>
        <end position="32"/>
    </location>
</feature>
<evidence type="ECO:0000256" key="1">
    <source>
        <dbReference type="SAM" id="MobiDB-lite"/>
    </source>
</evidence>
<dbReference type="AlphaFoldDB" id="A0A9D4FJN0"/>
<accession>A0A9D4FJN0</accession>
<name>A0A9D4FJN0_DREPO</name>
<feature type="compositionally biased region" description="Basic and acidic residues" evidence="1">
    <location>
        <begin position="1"/>
        <end position="11"/>
    </location>
</feature>
<feature type="compositionally biased region" description="Basic and acidic residues" evidence="1">
    <location>
        <begin position="18"/>
        <end position="29"/>
    </location>
</feature>
<evidence type="ECO:0000313" key="3">
    <source>
        <dbReference type="Proteomes" id="UP000828390"/>
    </source>
</evidence>
<gene>
    <name evidence="2" type="ORF">DPMN_150617</name>
</gene>
<proteinExistence type="predicted"/>
<organism evidence="2 3">
    <name type="scientific">Dreissena polymorpha</name>
    <name type="common">Zebra mussel</name>
    <name type="synonym">Mytilus polymorpha</name>
    <dbReference type="NCBI Taxonomy" id="45954"/>
    <lineage>
        <taxon>Eukaryota</taxon>
        <taxon>Metazoa</taxon>
        <taxon>Spiralia</taxon>
        <taxon>Lophotrochozoa</taxon>
        <taxon>Mollusca</taxon>
        <taxon>Bivalvia</taxon>
        <taxon>Autobranchia</taxon>
        <taxon>Heteroconchia</taxon>
        <taxon>Euheterodonta</taxon>
        <taxon>Imparidentia</taxon>
        <taxon>Neoheterodontei</taxon>
        <taxon>Myida</taxon>
        <taxon>Dreissenoidea</taxon>
        <taxon>Dreissenidae</taxon>
        <taxon>Dreissena</taxon>
    </lineage>
</organism>
<evidence type="ECO:0000313" key="2">
    <source>
        <dbReference type="EMBL" id="KAH3797042.1"/>
    </source>
</evidence>
<comment type="caution">
    <text evidence="2">The sequence shown here is derived from an EMBL/GenBank/DDBJ whole genome shotgun (WGS) entry which is preliminary data.</text>
</comment>
<reference evidence="2" key="1">
    <citation type="journal article" date="2019" name="bioRxiv">
        <title>The Genome of the Zebra Mussel, Dreissena polymorpha: A Resource for Invasive Species Research.</title>
        <authorList>
            <person name="McCartney M.A."/>
            <person name="Auch B."/>
            <person name="Kono T."/>
            <person name="Mallez S."/>
            <person name="Zhang Y."/>
            <person name="Obille A."/>
            <person name="Becker A."/>
            <person name="Abrahante J.E."/>
            <person name="Garbe J."/>
            <person name="Badalamenti J.P."/>
            <person name="Herman A."/>
            <person name="Mangelson H."/>
            <person name="Liachko I."/>
            <person name="Sullivan S."/>
            <person name="Sone E.D."/>
            <person name="Koren S."/>
            <person name="Silverstein K.A.T."/>
            <person name="Beckman K.B."/>
            <person name="Gohl D.M."/>
        </authorList>
    </citation>
    <scope>NUCLEOTIDE SEQUENCE</scope>
    <source>
        <strain evidence="2">Duluth1</strain>
        <tissue evidence="2">Whole animal</tissue>
    </source>
</reference>